<dbReference type="PATRIC" id="fig|272569.17.peg.1633"/>
<dbReference type="GO" id="GO:0008299">
    <property type="term" value="P:isoprenoid biosynthetic process"/>
    <property type="evidence" value="ECO:0007669"/>
    <property type="project" value="UniProtKB-KW"/>
</dbReference>
<dbReference type="Pfam" id="PF22691">
    <property type="entry name" value="Thiolase_C_1"/>
    <property type="match status" value="1"/>
</dbReference>
<dbReference type="InterPro" id="IPR002155">
    <property type="entry name" value="Thiolase"/>
</dbReference>
<protein>
    <submittedName>
        <fullName evidence="4">3-ketoacyl-CoA thiolase</fullName>
        <ecNumber evidence="4">2.3.1.9</ecNumber>
    </submittedName>
</protein>
<dbReference type="PANTHER" id="PTHR42870">
    <property type="entry name" value="ACETYL-COA C-ACETYLTRANSFERASE"/>
    <property type="match status" value="1"/>
</dbReference>
<evidence type="ECO:0000259" key="2">
    <source>
        <dbReference type="Pfam" id="PF00108"/>
    </source>
</evidence>
<dbReference type="EC" id="2.3.1.9" evidence="4"/>
<dbReference type="Proteomes" id="UP000001169">
    <property type="component" value="Chromosome I"/>
</dbReference>
<dbReference type="InterPro" id="IPR016039">
    <property type="entry name" value="Thiolase-like"/>
</dbReference>
<evidence type="ECO:0000259" key="3">
    <source>
        <dbReference type="Pfam" id="PF22691"/>
    </source>
</evidence>
<dbReference type="PIRSF" id="PIRSF000429">
    <property type="entry name" value="Ac-CoA_Ac_transf"/>
    <property type="match status" value="1"/>
</dbReference>
<sequence>MAGDCSSHWPVTNPPRGYLSSRRLLEHSTRSIGQTVIHTRDPCDGTGMGVAVIGASMTKFGQRDVWIRELLSQAGEECLTDAGVAPDDVEHLYVSNMASGEFEGQTGIMNLLAHDLGVLPAYSERVDQTSSSGGAGIYEAWQSVASGASEMTLLVGGEKMTHKTTGQATDIIASITHPDEYKHGVTLPSFAGMTARHYLERFDAPRESLARVAVKNHRNGVDNPKAQFQKEITMEKALESPIIADPLRLYDFCPITDGSAALMFTTEERAKEITDEYALVSGIGGATDTHVVHERDDPTIMGGVVESSKQAYEMAGLGPNDLDVAELHDMFTILEFLQLEGIGVADQGTAWEMAMDGVTAKDGELPINTSGGLKSKGHPLGASGVAQGVEIYEQLVGEAGPRQVEADTALACNVGGFGNCVITTIMEAAE</sequence>
<dbReference type="KEGG" id="hma:rrnAC0896"/>
<dbReference type="SUPFAM" id="SSF53901">
    <property type="entry name" value="Thiolase-like"/>
    <property type="match status" value="2"/>
</dbReference>
<reference evidence="4 5" key="1">
    <citation type="journal article" date="2004" name="Genome Res.">
        <title>Genome sequence of Haloarcula marismortui: a halophilic archaeon from the Dead Sea.</title>
        <authorList>
            <person name="Baliga N.S."/>
            <person name="Bonneau R."/>
            <person name="Facciotti M.T."/>
            <person name="Pan M."/>
            <person name="Glusman G."/>
            <person name="Deutsch E.W."/>
            <person name="Shannon P."/>
            <person name="Chiu Y."/>
            <person name="Weng R.S."/>
            <person name="Gan R.R."/>
            <person name="Hung P."/>
            <person name="Date S.V."/>
            <person name="Marcotte E."/>
            <person name="Hood L."/>
            <person name="Ng W.V."/>
        </authorList>
    </citation>
    <scope>NUCLEOTIDE SEQUENCE [LARGE SCALE GENOMIC DNA]</scope>
    <source>
        <strain evidence="5">ATCC 43049 / DSM 3752 / JCM 8966 / VKM B-1809</strain>
    </source>
</reference>
<dbReference type="PaxDb" id="272569-rrnAC0896"/>
<dbReference type="PANTHER" id="PTHR42870:SF1">
    <property type="entry name" value="NON-SPECIFIC LIPID-TRANSFER PROTEIN-LIKE 2"/>
    <property type="match status" value="1"/>
</dbReference>
<feature type="domain" description="Thiolase C-terminal" evidence="3">
    <location>
        <begin position="284"/>
        <end position="427"/>
    </location>
</feature>
<dbReference type="Gene3D" id="3.40.47.10">
    <property type="match status" value="1"/>
</dbReference>
<evidence type="ECO:0000313" key="4">
    <source>
        <dbReference type="EMBL" id="AAV45874.1"/>
    </source>
</evidence>
<dbReference type="GO" id="GO:0003985">
    <property type="term" value="F:acetyl-CoA C-acetyltransferase activity"/>
    <property type="evidence" value="ECO:0007669"/>
    <property type="project" value="UniProtKB-EC"/>
</dbReference>
<keyword evidence="4" id="KW-0808">Transferase</keyword>
<accession>Q5V3M8</accession>
<dbReference type="AlphaFoldDB" id="Q5V3M8"/>
<name>Q5V3M8_HALMA</name>
<dbReference type="InterPro" id="IPR055140">
    <property type="entry name" value="Thiolase_C_2"/>
</dbReference>
<dbReference type="CDD" id="cd00829">
    <property type="entry name" value="SCP-x_thiolase"/>
    <property type="match status" value="1"/>
</dbReference>
<organism evidence="4 5">
    <name type="scientific">Haloarcula marismortui (strain ATCC 43049 / DSM 3752 / JCM 8966 / VKM B-1809)</name>
    <name type="common">Halobacterium marismortui</name>
    <dbReference type="NCBI Taxonomy" id="272569"/>
    <lineage>
        <taxon>Archaea</taxon>
        <taxon>Methanobacteriati</taxon>
        <taxon>Methanobacteriota</taxon>
        <taxon>Stenosarchaea group</taxon>
        <taxon>Halobacteria</taxon>
        <taxon>Halobacteriales</taxon>
        <taxon>Haloarculaceae</taxon>
        <taxon>Haloarcula</taxon>
    </lineage>
</organism>
<dbReference type="Pfam" id="PF00108">
    <property type="entry name" value="Thiolase_N"/>
    <property type="match status" value="1"/>
</dbReference>
<gene>
    <name evidence="4" type="primary">acaB3</name>
    <name evidence="4" type="ordered locus">rrnAC0896</name>
</gene>
<evidence type="ECO:0000256" key="1">
    <source>
        <dbReference type="ARBA" id="ARBA00023229"/>
    </source>
</evidence>
<feature type="domain" description="Thiolase N-terminal" evidence="2">
    <location>
        <begin position="50"/>
        <end position="268"/>
    </location>
</feature>
<dbReference type="HOGENOM" id="CLU_035425_4_0_2"/>
<evidence type="ECO:0000313" key="5">
    <source>
        <dbReference type="Proteomes" id="UP000001169"/>
    </source>
</evidence>
<dbReference type="STRING" id="272569.rrnAC0896"/>
<dbReference type="InterPro" id="IPR020616">
    <property type="entry name" value="Thiolase_N"/>
</dbReference>
<dbReference type="eggNOG" id="arCOG01278">
    <property type="taxonomic scope" value="Archaea"/>
</dbReference>
<keyword evidence="4" id="KW-0012">Acyltransferase</keyword>
<keyword evidence="1" id="KW-0414">Isoprene biosynthesis</keyword>
<dbReference type="EMBL" id="AY596297">
    <property type="protein sequence ID" value="AAV45874.1"/>
    <property type="molecule type" value="Genomic_DNA"/>
</dbReference>
<keyword evidence="5" id="KW-1185">Reference proteome</keyword>
<dbReference type="EnsemblBacteria" id="AAV45874">
    <property type="protein sequence ID" value="AAV45874"/>
    <property type="gene ID" value="rrnAC0896"/>
</dbReference>
<proteinExistence type="predicted"/>